<dbReference type="EMBL" id="CP026995">
    <property type="protein sequence ID" value="QLH07620.1"/>
    <property type="molecule type" value="Genomic_DNA"/>
</dbReference>
<dbReference type="RefSeq" id="WP_179371497.1">
    <property type="nucleotide sequence ID" value="NZ_CP026995.1"/>
</dbReference>
<dbReference type="KEGG" id="nue:C5F50_11470"/>
<reference evidence="1 2" key="1">
    <citation type="submission" date="2018-02" db="EMBL/GenBank/DDBJ databases">
        <title>Complete genome of Nitrosopumilus ureaphilus PS0.</title>
        <authorList>
            <person name="Qin W."/>
            <person name="Zheng Y."/>
            <person name="Stahl D.A."/>
        </authorList>
    </citation>
    <scope>NUCLEOTIDE SEQUENCE [LARGE SCALE GENOMIC DNA]</scope>
    <source>
        <strain evidence="1 2">PS0</strain>
    </source>
</reference>
<dbReference type="OrthoDB" id="10401at2157"/>
<proteinExistence type="predicted"/>
<dbReference type="Proteomes" id="UP000509478">
    <property type="component" value="Chromosome"/>
</dbReference>
<sequence length="489" mass="53621">MHNSKLSASLFVLTSVLFTIGFVPYLTLDAFAAQPTISAYVANDPDDADTVFSAGDTLTITTNIATNATVGAVTSAAFVTGNFTFASPDPLASLTFTTDWTAEWTNNQNLVITFININNVPVVGASTVDVSGTNSIGDLITEDPDPGMAAGSQTLSGDFGLFVAATVTTNGGSGCNGDCEEPTLGVDNDGRRIVDNGFTYNGNPIDVERYFTPYPLVTVNVGKQNVAEFKIYENLGPDKISHFELAFGLAKGESIGMSKAVINWDKTFDGIETVTLDDPENVLDKISVTTSEGYCSDESQTKCLIVKVAHTFRAPLDFNILGTNVWDAEHNAWQNYYNHGIEVVGPSMNPPKEYDGINKGHIYHLTETSKTSAVDEFGNSWSLKYDQWEMDYVLPDKIQDPPTQIMTRLHSDFTKYKEDQIPNAIEQLLVLCPTCLTSYADFEDSFSFELPERINKLDNPEIQSKMKFESERAQQVIEHLLAPSLHHQQ</sequence>
<organism evidence="1 2">
    <name type="scientific">Nitrosopumilus ureiphilus</name>
    <dbReference type="NCBI Taxonomy" id="1470067"/>
    <lineage>
        <taxon>Archaea</taxon>
        <taxon>Nitrososphaerota</taxon>
        <taxon>Nitrososphaeria</taxon>
        <taxon>Nitrosopumilales</taxon>
        <taxon>Nitrosopumilaceae</taxon>
        <taxon>Nitrosopumilus</taxon>
    </lineage>
</organism>
<dbReference type="GeneID" id="56068743"/>
<accession>A0A7D5R4C7</accession>
<gene>
    <name evidence="1" type="ORF">C5F50_11470</name>
</gene>
<name>A0A7D5R4C7_9ARCH</name>
<dbReference type="AlphaFoldDB" id="A0A7D5R4C7"/>
<evidence type="ECO:0000313" key="1">
    <source>
        <dbReference type="EMBL" id="QLH07620.1"/>
    </source>
</evidence>
<evidence type="ECO:0000313" key="2">
    <source>
        <dbReference type="Proteomes" id="UP000509478"/>
    </source>
</evidence>
<protein>
    <submittedName>
        <fullName evidence="1">Uncharacterized protein</fullName>
    </submittedName>
</protein>
<keyword evidence="2" id="KW-1185">Reference proteome</keyword>